<evidence type="ECO:0000313" key="2">
    <source>
        <dbReference type="EMBL" id="CAB4564114.1"/>
    </source>
</evidence>
<dbReference type="Pfam" id="PF12873">
    <property type="entry name" value="DUF3825"/>
    <property type="match status" value="1"/>
</dbReference>
<dbReference type="EMBL" id="CAEZVQ010000054">
    <property type="protein sequence ID" value="CAB4634601.1"/>
    <property type="molecule type" value="Genomic_DNA"/>
</dbReference>
<feature type="domain" description="DUF3825" evidence="1">
    <location>
        <begin position="25"/>
        <end position="275"/>
    </location>
</feature>
<evidence type="ECO:0000313" key="3">
    <source>
        <dbReference type="EMBL" id="CAB4634601.1"/>
    </source>
</evidence>
<proteinExistence type="predicted"/>
<dbReference type="InterPro" id="IPR024437">
    <property type="entry name" value="DUF3825"/>
</dbReference>
<evidence type="ECO:0000259" key="1">
    <source>
        <dbReference type="Pfam" id="PF12873"/>
    </source>
</evidence>
<dbReference type="AlphaFoldDB" id="A0A6J6DLP0"/>
<dbReference type="EMBL" id="CAEZTQ010000009">
    <property type="protein sequence ID" value="CAB4564114.1"/>
    <property type="molecule type" value="Genomic_DNA"/>
</dbReference>
<reference evidence="2" key="1">
    <citation type="submission" date="2020-05" db="EMBL/GenBank/DDBJ databases">
        <authorList>
            <person name="Chiriac C."/>
            <person name="Salcher M."/>
            <person name="Ghai R."/>
            <person name="Kavagutti S V."/>
        </authorList>
    </citation>
    <scope>NUCLEOTIDE SEQUENCE</scope>
</reference>
<accession>A0A6J6DLP0</accession>
<gene>
    <name evidence="2" type="ORF">UFOPK1704_00101</name>
    <name evidence="3" type="ORF">UFOPK2086_00555</name>
</gene>
<organism evidence="2">
    <name type="scientific">freshwater metagenome</name>
    <dbReference type="NCBI Taxonomy" id="449393"/>
    <lineage>
        <taxon>unclassified sequences</taxon>
        <taxon>metagenomes</taxon>
        <taxon>ecological metagenomes</taxon>
    </lineage>
</organism>
<protein>
    <submittedName>
        <fullName evidence="2">Unannotated protein</fullName>
    </submittedName>
</protein>
<sequence>MIEETDLLKVANVRPNWDGFLERLVEVAAPEIWSKPKADQSEKPRLVLSNLVRQTFRRAVHVGAIAYGNHDGTETFAFSPRLRTVSFEAIYLVAHKTPPSAGGRIWKLDSICREPEARRFLGFAPKEKLPGAPSFWDDPADLIVDPEILRKIDVDYEHLATNDRFLHLFPAELQSDPMLRTFALERAIEVMVERACENPRIGAPVFTFDSATSGDGQVRLCLPLHLKATTVERRTADLALVVDPKFENDELVQYEPKTLVSTGDVYLQSRIFETPSGEVWPRP</sequence>
<name>A0A6J6DLP0_9ZZZZ</name>